<proteinExistence type="predicted"/>
<dbReference type="PROSITE" id="PS51123">
    <property type="entry name" value="OMPA_2"/>
    <property type="match status" value="1"/>
</dbReference>
<comment type="subcellular location">
    <subcellularLocation>
        <location evidence="1">Cell outer membrane</location>
    </subcellularLocation>
</comment>
<dbReference type="Pfam" id="PF00691">
    <property type="entry name" value="OmpA"/>
    <property type="match status" value="1"/>
</dbReference>
<keyword evidence="4" id="KW-1133">Transmembrane helix</keyword>
<dbReference type="GO" id="GO:0009279">
    <property type="term" value="C:cell outer membrane"/>
    <property type="evidence" value="ECO:0007669"/>
    <property type="project" value="UniProtKB-SubCell"/>
</dbReference>
<name>A0A1W1C3F4_9ZZZZ</name>
<accession>A0A1W1C3F4</accession>
<evidence type="ECO:0000256" key="2">
    <source>
        <dbReference type="ARBA" id="ARBA00023136"/>
    </source>
</evidence>
<protein>
    <recommendedName>
        <fullName evidence="5">OmpA-like domain-containing protein</fullName>
    </recommendedName>
</protein>
<keyword evidence="4" id="KW-0812">Transmembrane</keyword>
<dbReference type="PANTHER" id="PTHR30329:SF21">
    <property type="entry name" value="LIPOPROTEIN YIAD-RELATED"/>
    <property type="match status" value="1"/>
</dbReference>
<evidence type="ECO:0000256" key="1">
    <source>
        <dbReference type="ARBA" id="ARBA00004442"/>
    </source>
</evidence>
<dbReference type="CDD" id="cd07185">
    <property type="entry name" value="OmpA_C-like"/>
    <property type="match status" value="1"/>
</dbReference>
<keyword evidence="3" id="KW-0998">Cell outer membrane</keyword>
<evidence type="ECO:0000256" key="4">
    <source>
        <dbReference type="SAM" id="Phobius"/>
    </source>
</evidence>
<gene>
    <name evidence="6" type="ORF">MNB_SV-9-806</name>
</gene>
<sequence length="589" mass="68094">MKDDFSQLRKLLLKSEIDKIDNITKEINELKTQQQKDIVIDNLSEIITNILLKSMEKNQQQLYSTLNPIISKGVKEEINVNNSDLKEVLFPIISSSIQEQVHNQKDTIVDALYPIMGNMISKYVSTAVSDMVYDINNTIQSSLSFERTIRKIKAKLYGVSEAQLLMQETNFVKINTIFLIHKESGLLITDLHREDESKIEEVEMVASMLSAIRSFVNDWISSHNTMSEISEIEYGNSSISIESAGSCYLAIVTDGKKSLKDKPSKVLSKIVNKYSKELASYDGDTTQLDITDIKDELSKLFSKEERKNKKSFPVFSLSLIFLILFSFGYIYGSKIYKEKQITEKENNIKEILDKNKIHIYDLDIKTLDNGDIIMNGIVSSIEDKDKSKFLLLKYKVINNLTSIDDNFYKNYTKIYLDKIINFINKQYNSNLVYRFNKKSIAIMGTIIDEDAKDDVQNRINQLFDEFEVFFHIKTLPIFNDRIYFKIGSYTLEKEYNITIDNIANIIKKYHYPITITGYSDGIGKDSVNKNISFKRAVSIRDELIKRGIPKEDMMINFSSLPPDNIDNINSKKSRYLSRCVIFNWEINKY</sequence>
<dbReference type="SUPFAM" id="SSF103088">
    <property type="entry name" value="OmpA-like"/>
    <property type="match status" value="1"/>
</dbReference>
<dbReference type="Gene3D" id="3.30.1330.60">
    <property type="entry name" value="OmpA-like domain"/>
    <property type="match status" value="1"/>
</dbReference>
<evidence type="ECO:0000259" key="5">
    <source>
        <dbReference type="PROSITE" id="PS51123"/>
    </source>
</evidence>
<evidence type="ECO:0000313" key="6">
    <source>
        <dbReference type="EMBL" id="SFV60242.1"/>
    </source>
</evidence>
<dbReference type="PRINTS" id="PR01021">
    <property type="entry name" value="OMPADOMAIN"/>
</dbReference>
<dbReference type="PANTHER" id="PTHR30329">
    <property type="entry name" value="STATOR ELEMENT OF FLAGELLAR MOTOR COMPLEX"/>
    <property type="match status" value="1"/>
</dbReference>
<dbReference type="EMBL" id="FPHG01000042">
    <property type="protein sequence ID" value="SFV60242.1"/>
    <property type="molecule type" value="Genomic_DNA"/>
</dbReference>
<feature type="domain" description="OmpA-like" evidence="5">
    <location>
        <begin position="471"/>
        <end position="589"/>
    </location>
</feature>
<organism evidence="6">
    <name type="scientific">hydrothermal vent metagenome</name>
    <dbReference type="NCBI Taxonomy" id="652676"/>
    <lineage>
        <taxon>unclassified sequences</taxon>
        <taxon>metagenomes</taxon>
        <taxon>ecological metagenomes</taxon>
    </lineage>
</organism>
<reference evidence="6" key="1">
    <citation type="submission" date="2016-10" db="EMBL/GenBank/DDBJ databases">
        <authorList>
            <person name="de Groot N.N."/>
        </authorList>
    </citation>
    <scope>NUCLEOTIDE SEQUENCE</scope>
</reference>
<keyword evidence="2 4" id="KW-0472">Membrane</keyword>
<dbReference type="InterPro" id="IPR006664">
    <property type="entry name" value="OMP_bac"/>
</dbReference>
<evidence type="ECO:0000256" key="3">
    <source>
        <dbReference type="ARBA" id="ARBA00023237"/>
    </source>
</evidence>
<dbReference type="AlphaFoldDB" id="A0A1W1C3F4"/>
<dbReference type="InterPro" id="IPR050330">
    <property type="entry name" value="Bact_OuterMem_StrucFunc"/>
</dbReference>
<dbReference type="InterPro" id="IPR006665">
    <property type="entry name" value="OmpA-like"/>
</dbReference>
<feature type="transmembrane region" description="Helical" evidence="4">
    <location>
        <begin position="312"/>
        <end position="332"/>
    </location>
</feature>
<dbReference type="InterPro" id="IPR036737">
    <property type="entry name" value="OmpA-like_sf"/>
</dbReference>